<evidence type="ECO:0000256" key="3">
    <source>
        <dbReference type="ARBA" id="ARBA00023251"/>
    </source>
</evidence>
<dbReference type="GO" id="GO:0016829">
    <property type="term" value="F:lyase activity"/>
    <property type="evidence" value="ECO:0007669"/>
    <property type="project" value="UniProtKB-KW"/>
</dbReference>
<protein>
    <recommendedName>
        <fullName evidence="2">Bleomycin resistance protein</fullName>
    </recommendedName>
</protein>
<sequence length="143" mass="16381">MMNENALVPELAVFDWSVSRDFYVELIGFDVLYERAEEGFSFLTLGTAQLMIDQIGLGRTFGNEGAPLERPLGRGMNLQIRVSSIQPILNRLAKLHYPLYLAPEEKWYRRNDQELGQKQFIVADPDGYLLRLFEESGTRPISP</sequence>
<dbReference type="Proteomes" id="UP000519897">
    <property type="component" value="Unassembled WGS sequence"/>
</dbReference>
<dbReference type="Gene3D" id="3.10.180.10">
    <property type="entry name" value="2,3-Dihydroxybiphenyl 1,2-Dioxygenase, domain 1"/>
    <property type="match status" value="1"/>
</dbReference>
<dbReference type="InterPro" id="IPR037523">
    <property type="entry name" value="VOC_core"/>
</dbReference>
<keyword evidence="5" id="KW-0456">Lyase</keyword>
<reference evidence="5 6" key="1">
    <citation type="submission" date="2020-08" db="EMBL/GenBank/DDBJ databases">
        <title>Genomic Encyclopedia of Type Strains, Phase IV (KMG-IV): sequencing the most valuable type-strain genomes for metagenomic binning, comparative biology and taxonomic classification.</title>
        <authorList>
            <person name="Goeker M."/>
        </authorList>
    </citation>
    <scope>NUCLEOTIDE SEQUENCE [LARGE SCALE GENOMIC DNA]</scope>
    <source>
        <strain evidence="5 6">DSM 29514</strain>
    </source>
</reference>
<evidence type="ECO:0000256" key="2">
    <source>
        <dbReference type="ARBA" id="ARBA00021572"/>
    </source>
</evidence>
<dbReference type="AlphaFoldDB" id="A0A7W6LEW8"/>
<proteinExistence type="inferred from homology"/>
<comment type="caution">
    <text evidence="5">The sequence shown here is derived from an EMBL/GenBank/DDBJ whole genome shotgun (WGS) entry which is preliminary data.</text>
</comment>
<accession>A0A7W6LEW8</accession>
<dbReference type="InterPro" id="IPR029068">
    <property type="entry name" value="Glyas_Bleomycin-R_OHBP_Dase"/>
</dbReference>
<dbReference type="GO" id="GO:0051213">
    <property type="term" value="F:dioxygenase activity"/>
    <property type="evidence" value="ECO:0007669"/>
    <property type="project" value="UniProtKB-KW"/>
</dbReference>
<keyword evidence="6" id="KW-1185">Reference proteome</keyword>
<keyword evidence="5" id="KW-0560">Oxidoreductase</keyword>
<dbReference type="CDD" id="cd08349">
    <property type="entry name" value="BLMA_like"/>
    <property type="match status" value="1"/>
</dbReference>
<comment type="similarity">
    <text evidence="1">Belongs to the bleomycin resistance protein family.</text>
</comment>
<feature type="domain" description="VOC" evidence="4">
    <location>
        <begin position="5"/>
        <end position="135"/>
    </location>
</feature>
<organism evidence="5 6">
    <name type="scientific">Rhizobium rhizoryzae</name>
    <dbReference type="NCBI Taxonomy" id="451876"/>
    <lineage>
        <taxon>Bacteria</taxon>
        <taxon>Pseudomonadati</taxon>
        <taxon>Pseudomonadota</taxon>
        <taxon>Alphaproteobacteria</taxon>
        <taxon>Hyphomicrobiales</taxon>
        <taxon>Rhizobiaceae</taxon>
        <taxon>Rhizobium/Agrobacterium group</taxon>
        <taxon>Rhizobium</taxon>
    </lineage>
</organism>
<evidence type="ECO:0000313" key="6">
    <source>
        <dbReference type="Proteomes" id="UP000519897"/>
    </source>
</evidence>
<dbReference type="SUPFAM" id="SSF54593">
    <property type="entry name" value="Glyoxalase/Bleomycin resistance protein/Dihydroxybiphenyl dioxygenase"/>
    <property type="match status" value="1"/>
</dbReference>
<name>A0A7W6LEW8_9HYPH</name>
<keyword evidence="3" id="KW-0046">Antibiotic resistance</keyword>
<dbReference type="EMBL" id="JACIEC010000001">
    <property type="protein sequence ID" value="MBB4142956.1"/>
    <property type="molecule type" value="Genomic_DNA"/>
</dbReference>
<evidence type="ECO:0000256" key="1">
    <source>
        <dbReference type="ARBA" id="ARBA00011051"/>
    </source>
</evidence>
<evidence type="ECO:0000259" key="4">
    <source>
        <dbReference type="PROSITE" id="PS51819"/>
    </source>
</evidence>
<dbReference type="InterPro" id="IPR000335">
    <property type="entry name" value="Bleomycin-R"/>
</dbReference>
<dbReference type="GO" id="GO:0046677">
    <property type="term" value="P:response to antibiotic"/>
    <property type="evidence" value="ECO:0007669"/>
    <property type="project" value="UniProtKB-KW"/>
</dbReference>
<evidence type="ECO:0000313" key="5">
    <source>
        <dbReference type="EMBL" id="MBB4142956.1"/>
    </source>
</evidence>
<dbReference type="PROSITE" id="PS51819">
    <property type="entry name" value="VOC"/>
    <property type="match status" value="1"/>
</dbReference>
<gene>
    <name evidence="5" type="ORF">GGQ72_001455</name>
</gene>
<keyword evidence="5" id="KW-0223">Dioxygenase</keyword>